<reference evidence="1" key="1">
    <citation type="submission" date="2022-04" db="EMBL/GenBank/DDBJ databases">
        <title>Genome of the entomopathogenic fungus Entomophthora muscae.</title>
        <authorList>
            <person name="Elya C."/>
            <person name="Lovett B.R."/>
            <person name="Lee E."/>
            <person name="Macias A.M."/>
            <person name="Hajek A.E."/>
            <person name="De Bivort B.L."/>
            <person name="Kasson M.T."/>
            <person name="De Fine Licht H.H."/>
            <person name="Stajich J.E."/>
        </authorList>
    </citation>
    <scope>NUCLEOTIDE SEQUENCE</scope>
    <source>
        <strain evidence="1">Berkeley</strain>
    </source>
</reference>
<name>A0ACC2SNN5_9FUNG</name>
<proteinExistence type="predicted"/>
<comment type="caution">
    <text evidence="1">The sequence shown here is derived from an EMBL/GenBank/DDBJ whole genome shotgun (WGS) entry which is preliminary data.</text>
</comment>
<dbReference type="Proteomes" id="UP001165960">
    <property type="component" value="Unassembled WGS sequence"/>
</dbReference>
<protein>
    <submittedName>
        <fullName evidence="1">Uncharacterized protein</fullName>
    </submittedName>
</protein>
<sequence>MRMKVYWILHPCNPMNNSPIRTLYLNCQGLGLYQLKITWFIDHDQICQHPNFVTHTPLTSFHANRHQTGSIALFCSNSARAQLSSIRRTKQYHLGMLCFTLLPCVYFEPSLPEEERQHQLFSYIKVDVVLSDVNIQYDPHLVVSLYRVIFDLNAAPAFGLERYHLCRLDNSRVLALLRSAFDVIASLLIDTLSTATHSIASLSAPGRQCLVDKLDAQLSPGVSAAVQQCHGTPCPEIVEFFSADNVCKYISRYPSAVSCGSDSIHSRILKALLSTKVDEVLSLLFTVCVMTGVTPARWNMSIVCPIPKKQTSVHIDSFRPIALTEMFCWMFEKCLLRAFERSFSLRRVVNCCPTQAGFRKGFSTQSHALYSHELCV</sequence>
<organism evidence="1 2">
    <name type="scientific">Entomophthora muscae</name>
    <dbReference type="NCBI Taxonomy" id="34485"/>
    <lineage>
        <taxon>Eukaryota</taxon>
        <taxon>Fungi</taxon>
        <taxon>Fungi incertae sedis</taxon>
        <taxon>Zoopagomycota</taxon>
        <taxon>Entomophthoromycotina</taxon>
        <taxon>Entomophthoromycetes</taxon>
        <taxon>Entomophthorales</taxon>
        <taxon>Entomophthoraceae</taxon>
        <taxon>Entomophthora</taxon>
    </lineage>
</organism>
<accession>A0ACC2SNN5</accession>
<gene>
    <name evidence="1" type="ORF">DSO57_1036447</name>
</gene>
<evidence type="ECO:0000313" key="1">
    <source>
        <dbReference type="EMBL" id="KAJ9063867.1"/>
    </source>
</evidence>
<keyword evidence="2" id="KW-1185">Reference proteome</keyword>
<dbReference type="EMBL" id="QTSX02004611">
    <property type="protein sequence ID" value="KAJ9063867.1"/>
    <property type="molecule type" value="Genomic_DNA"/>
</dbReference>
<evidence type="ECO:0000313" key="2">
    <source>
        <dbReference type="Proteomes" id="UP001165960"/>
    </source>
</evidence>